<feature type="domain" description="YDG" evidence="1">
    <location>
        <begin position="8"/>
        <end position="151"/>
    </location>
</feature>
<dbReference type="InterPro" id="IPR003615">
    <property type="entry name" value="HNH_nuc"/>
</dbReference>
<keyword evidence="2" id="KW-0540">Nuclease</keyword>
<evidence type="ECO:0000313" key="3">
    <source>
        <dbReference type="Proteomes" id="UP000628669"/>
    </source>
</evidence>
<dbReference type="EMBL" id="JAENHK010000010">
    <property type="protein sequence ID" value="MBK1896759.1"/>
    <property type="molecule type" value="Genomic_DNA"/>
</dbReference>
<dbReference type="InterPro" id="IPR003105">
    <property type="entry name" value="SRA_YDG"/>
</dbReference>
<dbReference type="SMART" id="SM00507">
    <property type="entry name" value="HNHc"/>
    <property type="match status" value="1"/>
</dbReference>
<dbReference type="Pfam" id="PF13391">
    <property type="entry name" value="HNH_2"/>
    <property type="match status" value="1"/>
</dbReference>
<keyword evidence="2" id="KW-0378">Hydrolase</keyword>
<organism evidence="2 3">
    <name type="scientific">Chryseobacterium paridis</name>
    <dbReference type="NCBI Taxonomy" id="2800328"/>
    <lineage>
        <taxon>Bacteria</taxon>
        <taxon>Pseudomonadati</taxon>
        <taxon>Bacteroidota</taxon>
        <taxon>Flavobacteriia</taxon>
        <taxon>Flavobacteriales</taxon>
        <taxon>Weeksellaceae</taxon>
        <taxon>Chryseobacterium group</taxon>
        <taxon>Chryseobacterium</taxon>
    </lineage>
</organism>
<name>A0ABS1FWH4_9FLAO</name>
<dbReference type="InterPro" id="IPR036987">
    <property type="entry name" value="SRA-YDG_sf"/>
</dbReference>
<dbReference type="SMART" id="SM00466">
    <property type="entry name" value="SRA"/>
    <property type="match status" value="1"/>
</dbReference>
<protein>
    <submittedName>
        <fullName evidence="2">HNH endonuclease</fullName>
    </submittedName>
</protein>
<dbReference type="SUPFAM" id="SSF88697">
    <property type="entry name" value="PUA domain-like"/>
    <property type="match status" value="1"/>
</dbReference>
<evidence type="ECO:0000259" key="1">
    <source>
        <dbReference type="PROSITE" id="PS51015"/>
    </source>
</evidence>
<dbReference type="InterPro" id="IPR045134">
    <property type="entry name" value="UHRF1/2-like"/>
</dbReference>
<dbReference type="RefSeq" id="WP_200246481.1">
    <property type="nucleotide sequence ID" value="NZ_JAENHK010000010.1"/>
</dbReference>
<evidence type="ECO:0000313" key="2">
    <source>
        <dbReference type="EMBL" id="MBK1896759.1"/>
    </source>
</evidence>
<dbReference type="PROSITE" id="PS51015">
    <property type="entry name" value="YDG"/>
    <property type="match status" value="1"/>
</dbReference>
<dbReference type="InterPro" id="IPR015947">
    <property type="entry name" value="PUA-like_sf"/>
</dbReference>
<accession>A0ABS1FWH4</accession>
<gene>
    <name evidence="2" type="ORF">JHL15_13410</name>
</gene>
<dbReference type="GO" id="GO:0004519">
    <property type="term" value="F:endonuclease activity"/>
    <property type="evidence" value="ECO:0007669"/>
    <property type="project" value="UniProtKB-KW"/>
</dbReference>
<reference evidence="3" key="1">
    <citation type="submission" date="2021-01" db="EMBL/GenBank/DDBJ databases">
        <title>Genome public.</title>
        <authorList>
            <person name="Liu C."/>
            <person name="Sun Q."/>
        </authorList>
    </citation>
    <scope>NUCLEOTIDE SEQUENCE [LARGE SCALE GENOMIC DNA]</scope>
    <source>
        <strain evidence="3">YIM B02567</strain>
    </source>
</reference>
<keyword evidence="2" id="KW-0255">Endonuclease</keyword>
<dbReference type="Proteomes" id="UP000628669">
    <property type="component" value="Unassembled WGS sequence"/>
</dbReference>
<proteinExistence type="predicted"/>
<dbReference type="CDD" id="cd00085">
    <property type="entry name" value="HNHc"/>
    <property type="match status" value="1"/>
</dbReference>
<comment type="caution">
    <text evidence="2">The sequence shown here is derived from an EMBL/GenBank/DDBJ whole genome shotgun (WGS) entry which is preliminary data.</text>
</comment>
<dbReference type="PANTHER" id="PTHR14140">
    <property type="entry name" value="E3 UBIQUITIN-PROTEIN LIGASE UHRF-RELATED"/>
    <property type="match status" value="1"/>
</dbReference>
<keyword evidence="3" id="KW-1185">Reference proteome</keyword>
<dbReference type="Pfam" id="PF02182">
    <property type="entry name" value="SAD_SRA"/>
    <property type="match status" value="1"/>
</dbReference>
<sequence>MSKPIIFGEIEGIKEGYQFEKRNEMLPTSFHRNLQAGIDGNGKEGSSAIVLSGGYEDDIDEGDEIIYTGAGGNDPNTKKQIKDQTWETSGNAGLLTSMDQGLPVRVIRGFNHKSQFSPSKGYVYAGLYSVIDAWQEIGKSGFKICRFRLKYSGNNYNHKTQEQSEIQFIKLNKKRKETVVLRIIRDTKIALEIKKLYNFKCQVCQISIPTKLGHYAEGAHIKPLGMPHDGDDDKNNILCLCPNHHIMLDKGSFSIQDDFQLIGAENGKLTMHPEHKLNISNLQYHRKTYGHN</sequence>
<dbReference type="PANTHER" id="PTHR14140:SF27">
    <property type="entry name" value="OS04G0289800 PROTEIN"/>
    <property type="match status" value="1"/>
</dbReference>
<dbReference type="Gene3D" id="2.30.280.10">
    <property type="entry name" value="SRA-YDG"/>
    <property type="match status" value="1"/>
</dbReference>